<evidence type="ECO:0000313" key="2">
    <source>
        <dbReference type="Proteomes" id="UP000639274"/>
    </source>
</evidence>
<dbReference type="EMBL" id="CP071518">
    <property type="protein sequence ID" value="QSX79929.1"/>
    <property type="molecule type" value="Genomic_DNA"/>
</dbReference>
<gene>
    <name evidence="1" type="ORF">I8J32_003245</name>
</gene>
<protein>
    <submittedName>
        <fullName evidence="1">Methyltransferase domain-containing protein</fullName>
    </submittedName>
</protein>
<name>A0A975AU45_9GAMM</name>
<proteinExistence type="predicted"/>
<dbReference type="GO" id="GO:0008168">
    <property type="term" value="F:methyltransferase activity"/>
    <property type="evidence" value="ECO:0007669"/>
    <property type="project" value="UniProtKB-KW"/>
</dbReference>
<keyword evidence="2" id="KW-1185">Reference proteome</keyword>
<keyword evidence="1" id="KW-0808">Transferase</keyword>
<keyword evidence="1" id="KW-0489">Methyltransferase</keyword>
<dbReference type="InterPro" id="IPR029063">
    <property type="entry name" value="SAM-dependent_MTases_sf"/>
</dbReference>
<dbReference type="Pfam" id="PF13489">
    <property type="entry name" value="Methyltransf_23"/>
    <property type="match status" value="1"/>
</dbReference>
<dbReference type="GO" id="GO:0032259">
    <property type="term" value="P:methylation"/>
    <property type="evidence" value="ECO:0007669"/>
    <property type="project" value="UniProtKB-KW"/>
</dbReference>
<dbReference type="AlphaFoldDB" id="A0A975AU45"/>
<dbReference type="KEGG" id="lsf:I8J32_003245"/>
<dbReference type="SUPFAM" id="SSF53335">
    <property type="entry name" value="S-adenosyl-L-methionine-dependent methyltransferases"/>
    <property type="match status" value="1"/>
</dbReference>
<sequence>MTSAAQTPPRPLPREQVRAIAHAFLPDRPWGNRWDHYYTRSKLGSDPLYPGVCEALRATQAPLLDLGCGLGLLAHALRAQGLALPYRGVDNDAGKIDRARLAAQRAGLADTGFEVVDLSREYPAHAGSVALLDVLQFISPEAQARTLDAAIAMLVPGAKLVIRTGLEDGSRRARVTRAVDVFSRALGWMNAGPSRYPEAAALRARLESAGLAVEFTPLFAGTPFNNWRVVATR</sequence>
<organism evidence="1 2">
    <name type="scientific">Agrilutibacter solisilvae</name>
    <dbReference type="NCBI Taxonomy" id="2763317"/>
    <lineage>
        <taxon>Bacteria</taxon>
        <taxon>Pseudomonadati</taxon>
        <taxon>Pseudomonadota</taxon>
        <taxon>Gammaproteobacteria</taxon>
        <taxon>Lysobacterales</taxon>
        <taxon>Lysobacteraceae</taxon>
        <taxon>Agrilutibacter</taxon>
    </lineage>
</organism>
<accession>A0A975AU45</accession>
<evidence type="ECO:0000313" key="1">
    <source>
        <dbReference type="EMBL" id="QSX79929.1"/>
    </source>
</evidence>
<dbReference type="Gene3D" id="3.40.50.150">
    <property type="entry name" value="Vaccinia Virus protein VP39"/>
    <property type="match status" value="1"/>
</dbReference>
<reference evidence="1 2" key="1">
    <citation type="submission" date="2021-03" db="EMBL/GenBank/DDBJ databases">
        <title>Lysobacter sp. nov. isolated from soil of gangwondo yeongwol, south Korea.</title>
        <authorList>
            <person name="Kim K.R."/>
            <person name="Kim K.H."/>
            <person name="Jeon C.O."/>
        </authorList>
    </citation>
    <scope>NUCLEOTIDE SEQUENCE [LARGE SCALE GENOMIC DNA]</scope>
    <source>
        <strain evidence="1 2">R19</strain>
    </source>
</reference>
<dbReference type="Proteomes" id="UP000639274">
    <property type="component" value="Chromosome"/>
</dbReference>